<gene>
    <name evidence="1" type="ORF">HMPREF9123_2590</name>
</gene>
<dbReference type="Proteomes" id="UP000004105">
    <property type="component" value="Unassembled WGS sequence"/>
</dbReference>
<name>F2BFT3_9NEIS</name>
<proteinExistence type="predicted"/>
<evidence type="ECO:0000313" key="1">
    <source>
        <dbReference type="EMBL" id="EGF08282.1"/>
    </source>
</evidence>
<dbReference type="HOGENOM" id="CLU_2634406_0_0_4"/>
<comment type="caution">
    <text evidence="1">The sequence shown here is derived from an EMBL/GenBank/DDBJ whole genome shotgun (WGS) entry which is preliminary data.</text>
</comment>
<accession>F2BFT3</accession>
<reference evidence="1" key="1">
    <citation type="submission" date="2011-02" db="EMBL/GenBank/DDBJ databases">
        <authorList>
            <person name="Muzny D."/>
            <person name="Qin X."/>
            <person name="Deng J."/>
            <person name="Jiang H."/>
            <person name="Liu Y."/>
            <person name="Qu J."/>
            <person name="Song X.-Z."/>
            <person name="Zhang L."/>
            <person name="Thornton R."/>
            <person name="Coyle M."/>
            <person name="Francisco L."/>
            <person name="Jackson L."/>
            <person name="Javaid M."/>
            <person name="Korchina V."/>
            <person name="Kovar C."/>
            <person name="Mata R."/>
            <person name="Mathew T."/>
            <person name="Ngo R."/>
            <person name="Nguyen L."/>
            <person name="Nguyen N."/>
            <person name="Okwuonu G."/>
            <person name="Ongeri F."/>
            <person name="Pham C."/>
            <person name="Simmons D."/>
            <person name="Wilczek-Boney K."/>
            <person name="Hale W."/>
            <person name="Jakkamsetti A."/>
            <person name="Pham P."/>
            <person name="Ruth R."/>
            <person name="San Lucas F."/>
            <person name="Warren J."/>
            <person name="Zhang J."/>
            <person name="Zhao Z."/>
            <person name="Zhou C."/>
            <person name="Zhu D."/>
            <person name="Lee S."/>
            <person name="Bess C."/>
            <person name="Blankenburg K."/>
            <person name="Forbes L."/>
            <person name="Fu Q."/>
            <person name="Gubbala S."/>
            <person name="Hirani K."/>
            <person name="Jayaseelan J.C."/>
            <person name="Lara F."/>
            <person name="Munidasa M."/>
            <person name="Palculict T."/>
            <person name="Patil S."/>
            <person name="Pu L.-L."/>
            <person name="Saada N."/>
            <person name="Tang L."/>
            <person name="Weissenberger G."/>
            <person name="Zhu Y."/>
            <person name="Hemphill L."/>
            <person name="Shang Y."/>
            <person name="Youmans B."/>
            <person name="Ayvaz T."/>
            <person name="Ross M."/>
            <person name="Santibanez J."/>
            <person name="Aqrawi P."/>
            <person name="Gross S."/>
            <person name="Joshi V."/>
            <person name="Fowler G."/>
            <person name="Nazareth L."/>
            <person name="Reid J."/>
            <person name="Worley K."/>
            <person name="Petrosino J."/>
            <person name="Highlander S."/>
            <person name="Gibbs R."/>
        </authorList>
    </citation>
    <scope>NUCLEOTIDE SEQUENCE [LARGE SCALE GENOMIC DNA]</scope>
    <source>
        <strain evidence="1">ATCC BAA-1200</strain>
    </source>
</reference>
<dbReference type="EMBL" id="AFAY01000051">
    <property type="protein sequence ID" value="EGF08282.1"/>
    <property type="molecule type" value="Genomic_DNA"/>
</dbReference>
<keyword evidence="2" id="KW-1185">Reference proteome</keyword>
<evidence type="ECO:0000313" key="2">
    <source>
        <dbReference type="Proteomes" id="UP000004105"/>
    </source>
</evidence>
<dbReference type="AlphaFoldDB" id="F2BFT3"/>
<organism evidence="1 2">
    <name type="scientific">Neisseria bacilliformis ATCC BAA-1200</name>
    <dbReference type="NCBI Taxonomy" id="888742"/>
    <lineage>
        <taxon>Bacteria</taxon>
        <taxon>Pseudomonadati</taxon>
        <taxon>Pseudomonadota</taxon>
        <taxon>Betaproteobacteria</taxon>
        <taxon>Neisseriales</taxon>
        <taxon>Neisseriaceae</taxon>
        <taxon>Neisseria</taxon>
    </lineage>
</organism>
<protein>
    <submittedName>
        <fullName evidence="1">Uncharacterized protein</fullName>
    </submittedName>
</protein>
<sequence>MAASHTLREQRRPSESMASAQLQAGFLNPTFSRSVLPPCGVSDTSIRHLRLLPNRGGHLKVAFRLRRNCVFRNVISA</sequence>